<feature type="transmembrane region" description="Helical" evidence="1">
    <location>
        <begin position="70"/>
        <end position="91"/>
    </location>
</feature>
<gene>
    <name evidence="2" type="ORF">CIL03_17160</name>
</gene>
<sequence>MNVRKMSLLTLFIALSVIGASIKIPAIIGSVALDVFPALLAAAFFGAGAGAMVGALGHLLSALIGGMPLGALHIIIALEMALLVSLFAVLYRKGKKHLACILFLLGNAFIAPIPFIFLFDIAFYIALLPSLFLGSLLNTIIAYVAIPRLSAFQGYYFKGEMHG</sequence>
<protein>
    <submittedName>
        <fullName evidence="2">ECF transporter S component</fullName>
    </submittedName>
</protein>
<feature type="transmembrane region" description="Helical" evidence="1">
    <location>
        <begin position="6"/>
        <end position="26"/>
    </location>
</feature>
<name>A0A265N5L6_9BACI</name>
<dbReference type="Pfam" id="PF12822">
    <property type="entry name" value="ECF_trnsprt"/>
    <property type="match status" value="1"/>
</dbReference>
<dbReference type="Proteomes" id="UP000216498">
    <property type="component" value="Unassembled WGS sequence"/>
</dbReference>
<reference evidence="2 3" key="1">
    <citation type="submission" date="2017-08" db="EMBL/GenBank/DDBJ databases">
        <title>Virgibacillus indicus sp. nov. and Virgibacillus profoundi sp. nov, two moderately halophilic bacteria isolated from marine sediment by using the Microfluidic Streak Plate.</title>
        <authorList>
            <person name="Xu B."/>
            <person name="Hu B."/>
            <person name="Wang J."/>
            <person name="Zhu Y."/>
            <person name="Huang L."/>
            <person name="Du W."/>
            <person name="Huang Y."/>
        </authorList>
    </citation>
    <scope>NUCLEOTIDE SEQUENCE [LARGE SCALE GENOMIC DNA]</scope>
    <source>
        <strain evidence="2 3">IO3-P2-C2</strain>
    </source>
</reference>
<evidence type="ECO:0000256" key="1">
    <source>
        <dbReference type="SAM" id="Phobius"/>
    </source>
</evidence>
<keyword evidence="1" id="KW-1133">Transmembrane helix</keyword>
<feature type="transmembrane region" description="Helical" evidence="1">
    <location>
        <begin position="38"/>
        <end position="64"/>
    </location>
</feature>
<dbReference type="EMBL" id="NPMS01000011">
    <property type="protein sequence ID" value="OZU87322.1"/>
    <property type="molecule type" value="Genomic_DNA"/>
</dbReference>
<keyword evidence="1" id="KW-0812">Transmembrane</keyword>
<dbReference type="Gene3D" id="1.10.1760.20">
    <property type="match status" value="1"/>
</dbReference>
<proteinExistence type="predicted"/>
<evidence type="ECO:0000313" key="2">
    <source>
        <dbReference type="EMBL" id="OZU87322.1"/>
    </source>
</evidence>
<organism evidence="2 3">
    <name type="scientific">Virgibacillus indicus</name>
    <dbReference type="NCBI Taxonomy" id="2024554"/>
    <lineage>
        <taxon>Bacteria</taxon>
        <taxon>Bacillati</taxon>
        <taxon>Bacillota</taxon>
        <taxon>Bacilli</taxon>
        <taxon>Bacillales</taxon>
        <taxon>Bacillaceae</taxon>
        <taxon>Virgibacillus</taxon>
    </lineage>
</organism>
<dbReference type="OrthoDB" id="5431035at2"/>
<comment type="caution">
    <text evidence="2">The sequence shown here is derived from an EMBL/GenBank/DDBJ whole genome shotgun (WGS) entry which is preliminary data.</text>
</comment>
<accession>A0A265N5L6</accession>
<dbReference type="InterPro" id="IPR024529">
    <property type="entry name" value="ECF_trnsprt_substrate-spec"/>
</dbReference>
<dbReference type="GO" id="GO:0022857">
    <property type="term" value="F:transmembrane transporter activity"/>
    <property type="evidence" value="ECO:0007669"/>
    <property type="project" value="InterPro"/>
</dbReference>
<feature type="transmembrane region" description="Helical" evidence="1">
    <location>
        <begin position="123"/>
        <end position="146"/>
    </location>
</feature>
<feature type="transmembrane region" description="Helical" evidence="1">
    <location>
        <begin position="98"/>
        <end position="117"/>
    </location>
</feature>
<dbReference type="RefSeq" id="WP_094887111.1">
    <property type="nucleotide sequence ID" value="NZ_NPMS01000011.1"/>
</dbReference>
<evidence type="ECO:0000313" key="3">
    <source>
        <dbReference type="Proteomes" id="UP000216498"/>
    </source>
</evidence>
<keyword evidence="3" id="KW-1185">Reference proteome</keyword>
<dbReference type="AlphaFoldDB" id="A0A265N5L6"/>
<keyword evidence="1" id="KW-0472">Membrane</keyword>